<sequence>MPRYKTAAQLVLLLSAIAMILLGIRLGEAETVLSKAIRLCMECVGIG</sequence>
<protein>
    <recommendedName>
        <fullName evidence="3">Thioredoxin</fullName>
    </recommendedName>
</protein>
<dbReference type="InterPro" id="IPR047708">
    <property type="entry name" value="CD1871A-like"/>
</dbReference>
<dbReference type="NCBIfam" id="NF040920">
    <property type="entry name" value="CD1871A_fam"/>
    <property type="match status" value="1"/>
</dbReference>
<reference evidence="1 2" key="1">
    <citation type="submission" date="2020-06" db="EMBL/GenBank/DDBJ databases">
        <title>Characterization of fructooligosaccharide metabolism and fructooligosaccharide-degrading enzymes in human commensal butyrate producers.</title>
        <authorList>
            <person name="Tanno H."/>
            <person name="Fujii T."/>
            <person name="Hirano K."/>
            <person name="Maeno S."/>
            <person name="Tonozuka T."/>
            <person name="Sakamoto M."/>
            <person name="Ohkuma M."/>
            <person name="Tochio T."/>
            <person name="Endo A."/>
        </authorList>
    </citation>
    <scope>NUCLEOTIDE SEQUENCE [LARGE SCALE GENOMIC DNA]</scope>
    <source>
        <strain evidence="1 2">JCM 31056</strain>
    </source>
</reference>
<evidence type="ECO:0008006" key="3">
    <source>
        <dbReference type="Google" id="ProtNLM"/>
    </source>
</evidence>
<name>A0ABQ1DVY2_9FIRM</name>
<dbReference type="EMBL" id="BLYJ01000001">
    <property type="protein sequence ID" value="GFO86896.1"/>
    <property type="molecule type" value="Genomic_DNA"/>
</dbReference>
<organism evidence="1 2">
    <name type="scientific">Butyricicoccus faecihominis</name>
    <dbReference type="NCBI Taxonomy" id="1712515"/>
    <lineage>
        <taxon>Bacteria</taxon>
        <taxon>Bacillati</taxon>
        <taxon>Bacillota</taxon>
        <taxon>Clostridia</taxon>
        <taxon>Eubacteriales</taxon>
        <taxon>Butyricicoccaceae</taxon>
        <taxon>Butyricicoccus</taxon>
    </lineage>
</organism>
<keyword evidence="2" id="KW-1185">Reference proteome</keyword>
<evidence type="ECO:0000313" key="2">
    <source>
        <dbReference type="Proteomes" id="UP000620147"/>
    </source>
</evidence>
<dbReference type="RefSeq" id="WP_117490152.1">
    <property type="nucleotide sequence ID" value="NZ_BLYJ01000001.1"/>
</dbReference>
<evidence type="ECO:0000313" key="1">
    <source>
        <dbReference type="EMBL" id="GFO86896.1"/>
    </source>
</evidence>
<dbReference type="Proteomes" id="UP000620147">
    <property type="component" value="Unassembled WGS sequence"/>
</dbReference>
<accession>A0ABQ1DVY2</accession>
<gene>
    <name evidence="1" type="ORF">BUFA31_00600</name>
</gene>
<proteinExistence type="predicted"/>
<comment type="caution">
    <text evidence="1">The sequence shown here is derived from an EMBL/GenBank/DDBJ whole genome shotgun (WGS) entry which is preliminary data.</text>
</comment>